<comment type="caution">
    <text evidence="1">The sequence shown here is derived from an EMBL/GenBank/DDBJ whole genome shotgun (WGS) entry which is preliminary data.</text>
</comment>
<organism evidence="1 2">
    <name type="scientific">Cucurbita argyrosperma subsp. sororia</name>
    <dbReference type="NCBI Taxonomy" id="37648"/>
    <lineage>
        <taxon>Eukaryota</taxon>
        <taxon>Viridiplantae</taxon>
        <taxon>Streptophyta</taxon>
        <taxon>Embryophyta</taxon>
        <taxon>Tracheophyta</taxon>
        <taxon>Spermatophyta</taxon>
        <taxon>Magnoliopsida</taxon>
        <taxon>eudicotyledons</taxon>
        <taxon>Gunneridae</taxon>
        <taxon>Pentapetalae</taxon>
        <taxon>rosids</taxon>
        <taxon>fabids</taxon>
        <taxon>Cucurbitales</taxon>
        <taxon>Cucurbitaceae</taxon>
        <taxon>Cucurbiteae</taxon>
        <taxon>Cucurbita</taxon>
    </lineage>
</organism>
<evidence type="ECO:0000313" key="1">
    <source>
        <dbReference type="EMBL" id="KAG6588842.1"/>
    </source>
</evidence>
<dbReference type="Proteomes" id="UP000685013">
    <property type="component" value="Chromosome 11"/>
</dbReference>
<protein>
    <submittedName>
        <fullName evidence="1">Uncharacterized protein</fullName>
    </submittedName>
</protein>
<reference evidence="1 2" key="1">
    <citation type="journal article" date="2021" name="Hortic Res">
        <title>The domestication of Cucurbita argyrosperma as revealed by the genome of its wild relative.</title>
        <authorList>
            <person name="Barrera-Redondo J."/>
            <person name="Sanchez-de la Vega G."/>
            <person name="Aguirre-Liguori J.A."/>
            <person name="Castellanos-Morales G."/>
            <person name="Gutierrez-Guerrero Y.T."/>
            <person name="Aguirre-Dugua X."/>
            <person name="Aguirre-Planter E."/>
            <person name="Tenaillon M.I."/>
            <person name="Lira-Saade R."/>
            <person name="Eguiarte L.E."/>
        </authorList>
    </citation>
    <scope>NUCLEOTIDE SEQUENCE [LARGE SCALE GENOMIC DNA]</scope>
    <source>
        <strain evidence="1">JBR-2021</strain>
    </source>
</reference>
<feature type="non-terminal residue" evidence="1">
    <location>
        <position position="1"/>
    </location>
</feature>
<dbReference type="EMBL" id="JAGKQH010000011">
    <property type="protein sequence ID" value="KAG6588842.1"/>
    <property type="molecule type" value="Genomic_DNA"/>
</dbReference>
<gene>
    <name evidence="1" type="ORF">SDJN03_17407</name>
</gene>
<name>A0AAV6MWR9_9ROSI</name>
<evidence type="ECO:0000313" key="2">
    <source>
        <dbReference type="Proteomes" id="UP000685013"/>
    </source>
</evidence>
<dbReference type="AlphaFoldDB" id="A0AAV6MWR9"/>
<sequence>MFLIRVQDTKPITDATFLFKQFINEKADLGFNRNSFSIIASNPSLRFIARFYISKKYCQDFFINQTHIAKISLPSFSDAIMTAAATRFDTMSITLPSPYKMTLTFEISTPPGRVPRSNSRALPLSPTQAMDFGRPLLSKHFTIKPECFRHILTELPNSQDLVCVTPTTSEVKFSHESKEVILTPEAGQCTTVGYEGCVDTQFKIVLHPRTFFFDLSFKTCTSIWFCRTSNSGSVMAVQSSRFHAIYYIHFPPT</sequence>
<accession>A0AAV6MWR9</accession>
<keyword evidence="2" id="KW-1185">Reference proteome</keyword>
<proteinExistence type="predicted"/>